<reference evidence="1" key="1">
    <citation type="submission" date="2022-10" db="EMBL/GenBank/DDBJ databases">
        <title>Culturing micro-colonial fungi from biological soil crusts in the Mojave desert and describing Neophaeococcomyces mojavensis, and introducing the new genera and species Taxawa tesnikishii.</title>
        <authorList>
            <person name="Kurbessoian T."/>
            <person name="Stajich J.E."/>
        </authorList>
    </citation>
    <scope>NUCLEOTIDE SEQUENCE</scope>
    <source>
        <strain evidence="1">JES_112</strain>
    </source>
</reference>
<evidence type="ECO:0000313" key="2">
    <source>
        <dbReference type="Proteomes" id="UP001172386"/>
    </source>
</evidence>
<evidence type="ECO:0000313" key="1">
    <source>
        <dbReference type="EMBL" id="KAJ9660820.1"/>
    </source>
</evidence>
<accession>A0ACC3AF02</accession>
<dbReference type="EMBL" id="JAPDRQ010000028">
    <property type="protein sequence ID" value="KAJ9660820.1"/>
    <property type="molecule type" value="Genomic_DNA"/>
</dbReference>
<proteinExistence type="predicted"/>
<keyword evidence="2" id="KW-1185">Reference proteome</keyword>
<sequence length="919" mass="103252">MARQGSNMSHELHHDHEQYNRDMESQFHHGFLHPHKFNATRTGSIPDPTDASPIAFQLDENIDPVLIGLANSTNVNADQSPFGDLATNLPHNFAIRSLPQENLHSLMIPSQSGVQSSPWINEYNEDEGIMNSSDLPQYMPRPNSKRSRIESGYGSQPQYSPSAPSSSPGLPGQQDNANFHQAVFYVPSQEYSEDGDSAFEPPVHNQHHLHPTSAQRGSRIHNEASPKSGKTQRQSRRQEKKYQCAECGSAKSFVTTNDRDRHMKTVHAILNKGDRIYICHIDNCSASTKIWPRLDNFKQHVSRMHGEQYADRAEDMWQEYEPEKHSRLLAPSRAKGRLNTTAMPSLSHGIAGSSMLQRTVPPSTPSIGANAPPSSQGFNQFRPKHLPRHSRLSLHGRSSLGDELIRMHGHYFPPHASITEGTRGEIPSAQLPQSGFIDSFGQDPRQLTLADRHTLAGPEVSMERMYADRDEMMQSSEVPHISTSAADFAAMGGGLSANDSQPIIGHTQLGDALLLQSNAEGRSDASLPDRLQKLLQGLSPEHGQTFAKLLRAPSDTRESAAGLLQQTNGRSIDQSGRSRSVPSKSSSRDRQADGQKLLRCSVEFKSQSGEMKSCSKLFHKKSELRKHEKRHKRIYGCTFDNCYKRFGTKWEWKRHEHKQHNQPELWRCQAVLEDGRVCAQIFHDDIESKKHLRQQHFQGEDGANEDYVNKFAKSCWLAKKWLGPYWCGFCKEIVKQSKNVPYGPEMVKERDIHVSSHIDRKTHVMHEWVEVQGGGKTKGQMQNPDDSETDGEAIDEEEEEQAQTAERPDIDIDVHSEMTQTQSRLYRSNRSSLTRTISPTTPIVQVIPPQGQQLLMTNDGGQGGGRQQRMEVEEQFNQLSTKICCNCGYGEPREQVNSQCPSCDHLLCNNPACGFQGWS</sequence>
<protein>
    <submittedName>
        <fullName evidence="1">Uncharacterized protein</fullName>
    </submittedName>
</protein>
<gene>
    <name evidence="1" type="ORF">H2198_002359</name>
</gene>
<organism evidence="1 2">
    <name type="scientific">Neophaeococcomyces mojaviensis</name>
    <dbReference type="NCBI Taxonomy" id="3383035"/>
    <lineage>
        <taxon>Eukaryota</taxon>
        <taxon>Fungi</taxon>
        <taxon>Dikarya</taxon>
        <taxon>Ascomycota</taxon>
        <taxon>Pezizomycotina</taxon>
        <taxon>Eurotiomycetes</taxon>
        <taxon>Chaetothyriomycetidae</taxon>
        <taxon>Chaetothyriales</taxon>
        <taxon>Chaetothyriales incertae sedis</taxon>
        <taxon>Neophaeococcomyces</taxon>
    </lineage>
</organism>
<dbReference type="Proteomes" id="UP001172386">
    <property type="component" value="Unassembled WGS sequence"/>
</dbReference>
<comment type="caution">
    <text evidence="1">The sequence shown here is derived from an EMBL/GenBank/DDBJ whole genome shotgun (WGS) entry which is preliminary data.</text>
</comment>
<name>A0ACC3AF02_9EURO</name>